<dbReference type="PROSITE" id="PS01031">
    <property type="entry name" value="SHSP"/>
    <property type="match status" value="1"/>
</dbReference>
<dbReference type="Gene3D" id="2.60.40.790">
    <property type="match status" value="1"/>
</dbReference>
<comment type="similarity">
    <text evidence="1 2">Belongs to the small heat shock protein (HSP20) family.</text>
</comment>
<evidence type="ECO:0000259" key="4">
    <source>
        <dbReference type="PROSITE" id="PS01031"/>
    </source>
</evidence>
<dbReference type="EMBL" id="MHLA01000017">
    <property type="protein sequence ID" value="OGY99316.1"/>
    <property type="molecule type" value="Genomic_DNA"/>
</dbReference>
<dbReference type="CDD" id="cd06464">
    <property type="entry name" value="ACD_sHsps-like"/>
    <property type="match status" value="1"/>
</dbReference>
<evidence type="ECO:0000259" key="5">
    <source>
        <dbReference type="PROSITE" id="PS51203"/>
    </source>
</evidence>
<feature type="region of interest" description="Disordered" evidence="3">
    <location>
        <begin position="37"/>
        <end position="61"/>
    </location>
</feature>
<dbReference type="InterPro" id="IPR007052">
    <property type="entry name" value="CS_dom"/>
</dbReference>
<reference evidence="6 7" key="1">
    <citation type="journal article" date="2016" name="Nat. Commun.">
        <title>Thousands of microbial genomes shed light on interconnected biogeochemical processes in an aquifer system.</title>
        <authorList>
            <person name="Anantharaman K."/>
            <person name="Brown C.T."/>
            <person name="Hug L.A."/>
            <person name="Sharon I."/>
            <person name="Castelle C.J."/>
            <person name="Probst A.J."/>
            <person name="Thomas B.C."/>
            <person name="Singh A."/>
            <person name="Wilkins M.J."/>
            <person name="Karaoz U."/>
            <person name="Brodie E.L."/>
            <person name="Williams K.H."/>
            <person name="Hubbard S.S."/>
            <person name="Banfield J.F."/>
        </authorList>
    </citation>
    <scope>NUCLEOTIDE SEQUENCE [LARGE SCALE GENOMIC DNA]</scope>
</reference>
<dbReference type="Pfam" id="PF00011">
    <property type="entry name" value="HSP20"/>
    <property type="match status" value="1"/>
</dbReference>
<feature type="domain" description="SHSP" evidence="4">
    <location>
        <begin position="55"/>
        <end position="167"/>
    </location>
</feature>
<dbReference type="STRING" id="1798650.A2945_05110"/>
<evidence type="ECO:0000313" key="7">
    <source>
        <dbReference type="Proteomes" id="UP000178880"/>
    </source>
</evidence>
<dbReference type="PANTHER" id="PTHR11527">
    <property type="entry name" value="HEAT-SHOCK PROTEIN 20 FAMILY MEMBER"/>
    <property type="match status" value="1"/>
</dbReference>
<dbReference type="PROSITE" id="PS51203">
    <property type="entry name" value="CS"/>
    <property type="match status" value="1"/>
</dbReference>
<dbReference type="InterPro" id="IPR002068">
    <property type="entry name" value="A-crystallin/Hsp20_dom"/>
</dbReference>
<gene>
    <name evidence="6" type="ORF">A2945_05110</name>
</gene>
<dbReference type="Proteomes" id="UP000178880">
    <property type="component" value="Unassembled WGS sequence"/>
</dbReference>
<protein>
    <submittedName>
        <fullName evidence="6">Uncharacterized protein</fullName>
    </submittedName>
</protein>
<name>A0A1G2CDL1_9BACT</name>
<evidence type="ECO:0000313" key="6">
    <source>
        <dbReference type="EMBL" id="OGY99316.1"/>
    </source>
</evidence>
<accession>A0A1G2CDL1</accession>
<feature type="domain" description="CS" evidence="5">
    <location>
        <begin position="59"/>
        <end position="163"/>
    </location>
</feature>
<evidence type="ECO:0000256" key="1">
    <source>
        <dbReference type="PROSITE-ProRule" id="PRU00285"/>
    </source>
</evidence>
<sequence>MENVPDEKFFEELVGERSEAETEYKVELARAGASAIARKPHVEAKESKPEKIEADDEPEGQLTIDVYQTPTDIYVESAIAGVSPEDIDINVTNDSITIRGARHREKEASDEDYFYKECYWGRFSRSVILPQEVDPEGASVSFKNGILKVRLPKLNRKKAKKLKVRVE</sequence>
<dbReference type="AlphaFoldDB" id="A0A1G2CDL1"/>
<proteinExistence type="inferred from homology"/>
<dbReference type="InterPro" id="IPR008978">
    <property type="entry name" value="HSP20-like_chaperone"/>
</dbReference>
<dbReference type="SUPFAM" id="SSF49764">
    <property type="entry name" value="HSP20-like chaperones"/>
    <property type="match status" value="1"/>
</dbReference>
<organism evidence="6 7">
    <name type="scientific">Candidatus Liptonbacteria bacterium RIFCSPLOWO2_01_FULL_52_25</name>
    <dbReference type="NCBI Taxonomy" id="1798650"/>
    <lineage>
        <taxon>Bacteria</taxon>
        <taxon>Candidatus Liptoniibacteriota</taxon>
    </lineage>
</organism>
<evidence type="ECO:0000256" key="3">
    <source>
        <dbReference type="SAM" id="MobiDB-lite"/>
    </source>
</evidence>
<dbReference type="InterPro" id="IPR031107">
    <property type="entry name" value="Small_HSP"/>
</dbReference>
<comment type="caution">
    <text evidence="6">The sequence shown here is derived from an EMBL/GenBank/DDBJ whole genome shotgun (WGS) entry which is preliminary data.</text>
</comment>
<evidence type="ECO:0000256" key="2">
    <source>
        <dbReference type="RuleBase" id="RU003616"/>
    </source>
</evidence>
<feature type="compositionally biased region" description="Basic and acidic residues" evidence="3">
    <location>
        <begin position="40"/>
        <end position="52"/>
    </location>
</feature>